<comment type="caution">
    <text evidence="2">The sequence shown here is derived from an EMBL/GenBank/DDBJ whole genome shotgun (WGS) entry which is preliminary data.</text>
</comment>
<proteinExistence type="predicted"/>
<dbReference type="EMBL" id="JAWHQM010000055">
    <property type="protein sequence ID" value="KAK5635593.1"/>
    <property type="molecule type" value="Genomic_DNA"/>
</dbReference>
<organism evidence="2 3">
    <name type="scientific">Xylaria bambusicola</name>
    <dbReference type="NCBI Taxonomy" id="326684"/>
    <lineage>
        <taxon>Eukaryota</taxon>
        <taxon>Fungi</taxon>
        <taxon>Dikarya</taxon>
        <taxon>Ascomycota</taxon>
        <taxon>Pezizomycotina</taxon>
        <taxon>Sordariomycetes</taxon>
        <taxon>Xylariomycetidae</taxon>
        <taxon>Xylariales</taxon>
        <taxon>Xylariaceae</taxon>
        <taxon>Xylaria</taxon>
    </lineage>
</organism>
<feature type="region of interest" description="Disordered" evidence="1">
    <location>
        <begin position="43"/>
        <end position="62"/>
    </location>
</feature>
<dbReference type="AlphaFoldDB" id="A0AAN7UUN9"/>
<evidence type="ECO:0000256" key="1">
    <source>
        <dbReference type="SAM" id="MobiDB-lite"/>
    </source>
</evidence>
<evidence type="ECO:0000313" key="3">
    <source>
        <dbReference type="Proteomes" id="UP001305414"/>
    </source>
</evidence>
<keyword evidence="3" id="KW-1185">Reference proteome</keyword>
<protein>
    <submittedName>
        <fullName evidence="2">Uncharacterized protein</fullName>
    </submittedName>
</protein>
<evidence type="ECO:0000313" key="2">
    <source>
        <dbReference type="EMBL" id="KAK5635593.1"/>
    </source>
</evidence>
<sequence>MLGSLPPSERYCWSCSRMNLSFCSEVPGFVFSAVKILYPFLPGESGEAESESESESSVLFTP</sequence>
<gene>
    <name evidence="2" type="ORF">RRF57_011305</name>
</gene>
<name>A0AAN7UUN9_9PEZI</name>
<reference evidence="2 3" key="1">
    <citation type="submission" date="2023-10" db="EMBL/GenBank/DDBJ databases">
        <title>Draft genome sequence of Xylaria bambusicola isolate GMP-LS, the root and basal stem rot pathogen of sugarcane in Indonesia.</title>
        <authorList>
            <person name="Selvaraj P."/>
            <person name="Muralishankar V."/>
            <person name="Muruganantham S."/>
            <person name="Sp S."/>
            <person name="Haryani S."/>
            <person name="Lau K.J.X."/>
            <person name="Naqvi N.I."/>
        </authorList>
    </citation>
    <scope>NUCLEOTIDE SEQUENCE [LARGE SCALE GENOMIC DNA]</scope>
    <source>
        <strain evidence="2">GMP-LS</strain>
    </source>
</reference>
<accession>A0AAN7UUN9</accession>
<dbReference type="Proteomes" id="UP001305414">
    <property type="component" value="Unassembled WGS sequence"/>
</dbReference>